<sequence length="685" mass="75792">MAHIQTTSDVAIIKSGFPLLARMVVDPNFELSLGAFGAVGQFPREARIFVDVTDDRVSAATESSSISLRRHDHLRLVAFETLSSDPEGWNCGIAICLPEEQARMSAPGRPAEDCLDRHAIFAAHRTRTVLDIVAGSPYADIRLRADKGALPDLRDRSHGSVLDADLVEIEDCIWIFETAVGRIETGDRRRRHFLSQLFGTTDTHSRTLPIPEGLVPVGYAFPPNPRQAEPGAWGAAHFSFQVILDEHGVPELVKLKRRVERALEDGKSNEVFGSLLEHSGPPTRMEIECVRIALRQRRWLRGGRPAHGWEDEFDAPLAKTRGGTTAGEMVNQPTTMKDEIDRDAATAIAGVAKAREVHMSTATQTNDRIPATVITGFLGSGKTTLVNRILHENHGKKIAVIVNEFGEISIDGQLVIRDEQAELVEFNNGCLCCTVRGDLIETLERLQERAGELEGILIETTGLADPAPVASTFFVADDVKSRIRLDAFVTMVDAVNLETNLKQSPEAVEQVAFSDVVLVNKIDVATPEQVKSAEATVRRINPLARIHFTANAEIDLGHVINVGAFDLVQKLDVDPGFLDDHEHEHDPAVGSFILEETRPIDLNRFSLWLNEVAQTRGQDLYRTKGIFHARGFKERVVFQSVRMLTTMRMDRPWTDDEPRVSQFVVIGKNLDREAFADGFARCVAG</sequence>
<evidence type="ECO:0000256" key="3">
    <source>
        <dbReference type="ARBA" id="ARBA00023186"/>
    </source>
</evidence>
<dbReference type="GO" id="GO:0016787">
    <property type="term" value="F:hydrolase activity"/>
    <property type="evidence" value="ECO:0007669"/>
    <property type="project" value="UniProtKB-KW"/>
</dbReference>
<dbReference type="SMART" id="SM00833">
    <property type="entry name" value="CobW_C"/>
    <property type="match status" value="1"/>
</dbReference>
<protein>
    <submittedName>
        <fullName evidence="8">G3E family GTPase</fullName>
    </submittedName>
</protein>
<evidence type="ECO:0000313" key="9">
    <source>
        <dbReference type="Proteomes" id="UP000219167"/>
    </source>
</evidence>
<dbReference type="Proteomes" id="UP000219167">
    <property type="component" value="Unassembled WGS sequence"/>
</dbReference>
<proteinExistence type="inferred from homology"/>
<dbReference type="Pfam" id="PF07683">
    <property type="entry name" value="CobW_C"/>
    <property type="match status" value="1"/>
</dbReference>
<keyword evidence="1" id="KW-0547">Nucleotide-binding</keyword>
<dbReference type="PANTHER" id="PTHR13748">
    <property type="entry name" value="COBW-RELATED"/>
    <property type="match status" value="1"/>
</dbReference>
<evidence type="ECO:0000313" key="8">
    <source>
        <dbReference type="EMBL" id="SOC45541.1"/>
    </source>
</evidence>
<dbReference type="EMBL" id="OBQD01000016">
    <property type="protein sequence ID" value="SOC45541.1"/>
    <property type="molecule type" value="Genomic_DNA"/>
</dbReference>
<dbReference type="SUPFAM" id="SSF52540">
    <property type="entry name" value="P-loop containing nucleoside triphosphate hydrolases"/>
    <property type="match status" value="1"/>
</dbReference>
<evidence type="ECO:0000256" key="1">
    <source>
        <dbReference type="ARBA" id="ARBA00022741"/>
    </source>
</evidence>
<keyword evidence="3" id="KW-0143">Chaperone</keyword>
<comment type="catalytic activity">
    <reaction evidence="6">
        <text>GTP + H2O = GDP + phosphate + H(+)</text>
        <dbReference type="Rhea" id="RHEA:19669"/>
        <dbReference type="ChEBI" id="CHEBI:15377"/>
        <dbReference type="ChEBI" id="CHEBI:15378"/>
        <dbReference type="ChEBI" id="CHEBI:37565"/>
        <dbReference type="ChEBI" id="CHEBI:43474"/>
        <dbReference type="ChEBI" id="CHEBI:58189"/>
    </reaction>
    <physiologicalReaction direction="left-to-right" evidence="6">
        <dbReference type="Rhea" id="RHEA:19670"/>
    </physiologicalReaction>
</comment>
<dbReference type="Gene3D" id="3.30.1220.10">
    <property type="entry name" value="CobW-like, C-terminal domain"/>
    <property type="match status" value="1"/>
</dbReference>
<comment type="function">
    <text evidence="5">Zinc chaperone that directly transfers zinc cofactor to target proteins, thereby activating them. Zinc is transferred from the CXCC motif in the GTPase domain to the zinc binding site in target proteins in a process requiring GTP hydrolysis.</text>
</comment>
<name>A0A285UZ64_9HYPH</name>
<dbReference type="InterPro" id="IPR051316">
    <property type="entry name" value="Zinc-reg_GTPase_activator"/>
</dbReference>
<dbReference type="GO" id="GO:0005737">
    <property type="term" value="C:cytoplasm"/>
    <property type="evidence" value="ECO:0007669"/>
    <property type="project" value="TreeGrafter"/>
</dbReference>
<feature type="domain" description="CobW C-terminal" evidence="7">
    <location>
        <begin position="589"/>
        <end position="683"/>
    </location>
</feature>
<evidence type="ECO:0000256" key="6">
    <source>
        <dbReference type="ARBA" id="ARBA00049117"/>
    </source>
</evidence>
<dbReference type="Pfam" id="PF21973">
    <property type="entry name" value="DUF6925"/>
    <property type="match status" value="1"/>
</dbReference>
<evidence type="ECO:0000256" key="2">
    <source>
        <dbReference type="ARBA" id="ARBA00022801"/>
    </source>
</evidence>
<evidence type="ECO:0000256" key="4">
    <source>
        <dbReference type="ARBA" id="ARBA00034320"/>
    </source>
</evidence>
<dbReference type="InterPro" id="IPR027417">
    <property type="entry name" value="P-loop_NTPase"/>
</dbReference>
<dbReference type="InterPro" id="IPR053838">
    <property type="entry name" value="DUF6925"/>
</dbReference>
<dbReference type="InterPro" id="IPR011629">
    <property type="entry name" value="CobW-like_C"/>
</dbReference>
<dbReference type="CDD" id="cd03112">
    <property type="entry name" value="CobW-like"/>
    <property type="match status" value="1"/>
</dbReference>
<accession>A0A285UZ64</accession>
<evidence type="ECO:0000256" key="5">
    <source>
        <dbReference type="ARBA" id="ARBA00045658"/>
    </source>
</evidence>
<dbReference type="PANTHER" id="PTHR13748:SF62">
    <property type="entry name" value="COBW DOMAIN-CONTAINING PROTEIN"/>
    <property type="match status" value="1"/>
</dbReference>
<dbReference type="Gene3D" id="3.40.50.300">
    <property type="entry name" value="P-loop containing nucleotide triphosphate hydrolases"/>
    <property type="match status" value="1"/>
</dbReference>
<dbReference type="SUPFAM" id="SSF90002">
    <property type="entry name" value="Hypothetical protein YjiA, C-terminal domain"/>
    <property type="match status" value="1"/>
</dbReference>
<comment type="similarity">
    <text evidence="4">Belongs to the SIMIBI class G3E GTPase family. ZNG1 subfamily.</text>
</comment>
<dbReference type="AlphaFoldDB" id="A0A285UZ64"/>
<reference evidence="8 9" key="1">
    <citation type="submission" date="2017-08" db="EMBL/GenBank/DDBJ databases">
        <authorList>
            <person name="de Groot N.N."/>
        </authorList>
    </citation>
    <scope>NUCLEOTIDE SEQUENCE [LARGE SCALE GENOMIC DNA]</scope>
    <source>
        <strain evidence="8 9">JC85</strain>
    </source>
</reference>
<dbReference type="GO" id="GO:0000166">
    <property type="term" value="F:nucleotide binding"/>
    <property type="evidence" value="ECO:0007669"/>
    <property type="project" value="UniProtKB-KW"/>
</dbReference>
<dbReference type="InterPro" id="IPR003495">
    <property type="entry name" value="CobW/HypB/UreG_nucleotide-bd"/>
</dbReference>
<dbReference type="Pfam" id="PF02492">
    <property type="entry name" value="cobW"/>
    <property type="match status" value="1"/>
</dbReference>
<dbReference type="InterPro" id="IPR036627">
    <property type="entry name" value="CobW-likC_sf"/>
</dbReference>
<keyword evidence="9" id="KW-1185">Reference proteome</keyword>
<keyword evidence="2" id="KW-0378">Hydrolase</keyword>
<organism evidence="8 9">
    <name type="scientific">Rhizobium subbaraonis</name>
    <dbReference type="NCBI Taxonomy" id="908946"/>
    <lineage>
        <taxon>Bacteria</taxon>
        <taxon>Pseudomonadati</taxon>
        <taxon>Pseudomonadota</taxon>
        <taxon>Alphaproteobacteria</taxon>
        <taxon>Hyphomicrobiales</taxon>
        <taxon>Rhizobiaceae</taxon>
        <taxon>Rhizobium/Agrobacterium group</taxon>
        <taxon>Rhizobium</taxon>
    </lineage>
</organism>
<gene>
    <name evidence="8" type="ORF">SAMN05892877_11665</name>
</gene>
<evidence type="ECO:0000259" key="7">
    <source>
        <dbReference type="SMART" id="SM00833"/>
    </source>
</evidence>